<dbReference type="Pfam" id="PF13279">
    <property type="entry name" value="4HBT_2"/>
    <property type="match status" value="1"/>
</dbReference>
<sequence>MHMIFRTLLVWLRRHRGPKLGIHEVGRLRLRVVPTDLDVLGHMNNGVYLSIMDLGRMDAMQRSGAWTAISAAGFYPVAASETISFRRSLQPWQRFVLETRIVGYDQRAVYIEQRFVVGGELYATGFVRAKFLKRTGGTVTVTELASVTGADPSEVNLPEWLARWAADVAMPPSRVSAASEWP</sequence>
<dbReference type="CDD" id="cd00586">
    <property type="entry name" value="4HBT"/>
    <property type="match status" value="1"/>
</dbReference>
<proteinExistence type="predicted"/>
<dbReference type="PANTHER" id="PTHR12475">
    <property type="match status" value="1"/>
</dbReference>
<dbReference type="KEGG" id="mant:BHD05_01505"/>
<dbReference type="InterPro" id="IPR029069">
    <property type="entry name" value="HotDog_dom_sf"/>
</dbReference>
<organism evidence="1 2">
    <name type="scientific">Marisediminicola antarctica</name>
    <dbReference type="NCBI Taxonomy" id="674079"/>
    <lineage>
        <taxon>Bacteria</taxon>
        <taxon>Bacillati</taxon>
        <taxon>Actinomycetota</taxon>
        <taxon>Actinomycetes</taxon>
        <taxon>Micrococcales</taxon>
        <taxon>Microbacteriaceae</taxon>
        <taxon>Marisediminicola</taxon>
    </lineage>
</organism>
<reference evidence="1 2" key="1">
    <citation type="submission" date="2016-09" db="EMBL/GenBank/DDBJ databases">
        <title>Complete genome sequence of microbes from the polar regions.</title>
        <authorList>
            <person name="Liao L."/>
            <person name="Chen B."/>
        </authorList>
    </citation>
    <scope>NUCLEOTIDE SEQUENCE [LARGE SCALE GENOMIC DNA]</scope>
    <source>
        <strain evidence="1 2">ZS314</strain>
    </source>
</reference>
<accession>A0A7L5AP33</accession>
<dbReference type="InterPro" id="IPR051490">
    <property type="entry name" value="THEM6_lcsJ_thioesterase"/>
</dbReference>
<gene>
    <name evidence="1" type="ORF">BHD05_01505</name>
</gene>
<dbReference type="Gene3D" id="3.10.129.10">
    <property type="entry name" value="Hotdog Thioesterase"/>
    <property type="match status" value="1"/>
</dbReference>
<dbReference type="OrthoDB" id="3727779at2"/>
<name>A0A7L5AP33_9MICO</name>
<dbReference type="SUPFAM" id="SSF54637">
    <property type="entry name" value="Thioesterase/thiol ester dehydrase-isomerase"/>
    <property type="match status" value="1"/>
</dbReference>
<dbReference type="AlphaFoldDB" id="A0A7L5AP33"/>
<dbReference type="PANTHER" id="PTHR12475:SF4">
    <property type="entry name" value="PROTEIN THEM6"/>
    <property type="match status" value="1"/>
</dbReference>
<dbReference type="EMBL" id="CP017146">
    <property type="protein sequence ID" value="QHO70901.1"/>
    <property type="molecule type" value="Genomic_DNA"/>
</dbReference>
<evidence type="ECO:0000313" key="2">
    <source>
        <dbReference type="Proteomes" id="UP000464507"/>
    </source>
</evidence>
<protein>
    <submittedName>
        <fullName evidence="1">4-hydroxybenzoyl-CoA thioesterase</fullName>
    </submittedName>
</protein>
<dbReference type="Proteomes" id="UP000464507">
    <property type="component" value="Chromosome"/>
</dbReference>
<keyword evidence="2" id="KW-1185">Reference proteome</keyword>
<evidence type="ECO:0000313" key="1">
    <source>
        <dbReference type="EMBL" id="QHO70901.1"/>
    </source>
</evidence>